<dbReference type="Gene3D" id="3.40.50.1820">
    <property type="entry name" value="alpha/beta hydrolase"/>
    <property type="match status" value="1"/>
</dbReference>
<gene>
    <name evidence="4" type="ORF">ILEXP_LOCUS51315</name>
</gene>
<dbReference type="InterPro" id="IPR033140">
    <property type="entry name" value="Lipase_GDXG_put_SER_AS"/>
</dbReference>
<sequence>LKSSPLFTSMESSTNEVVHEFPRLFRIYKDGRIEKLSVTDFVPPSDDLKTSVRSKDVVISPEPTVSARLFLPRTTNPDQKLPLLIYIHGGAFSIQSPFSSVYHKYVSSLVELANVIAVSIDYRLAPEHSIPACYDDSWAVMEWVALHANGGQGPEPWLNDHADFRRVFLAGDSAGANIAHEMLVRASNADQVFDKMIVGMVLNQPFFGDDEPNKLWMLICPETSGCDDPRINPAAHPSLLAKLVCKKVLVCTAEKDFLRQRGWTYYEALRSSGWGGVVEIVETEGEEHVFHLLKPSCEKSGRLMKQVASFFNQDHGS</sequence>
<dbReference type="InterPro" id="IPR013094">
    <property type="entry name" value="AB_hydrolase_3"/>
</dbReference>
<evidence type="ECO:0000313" key="5">
    <source>
        <dbReference type="Proteomes" id="UP001642360"/>
    </source>
</evidence>
<comment type="caution">
    <text evidence="4">The sequence shown here is derived from an EMBL/GenBank/DDBJ whole genome shotgun (WGS) entry which is preliminary data.</text>
</comment>
<evidence type="ECO:0000256" key="2">
    <source>
        <dbReference type="PROSITE-ProRule" id="PRU10038"/>
    </source>
</evidence>
<evidence type="ECO:0000259" key="3">
    <source>
        <dbReference type="Pfam" id="PF07859"/>
    </source>
</evidence>
<dbReference type="PANTHER" id="PTHR23024">
    <property type="entry name" value="ARYLACETAMIDE DEACETYLASE"/>
    <property type="match status" value="1"/>
</dbReference>
<organism evidence="4 5">
    <name type="scientific">Ilex paraguariensis</name>
    <name type="common">yerba mate</name>
    <dbReference type="NCBI Taxonomy" id="185542"/>
    <lineage>
        <taxon>Eukaryota</taxon>
        <taxon>Viridiplantae</taxon>
        <taxon>Streptophyta</taxon>
        <taxon>Embryophyta</taxon>
        <taxon>Tracheophyta</taxon>
        <taxon>Spermatophyta</taxon>
        <taxon>Magnoliopsida</taxon>
        <taxon>eudicotyledons</taxon>
        <taxon>Gunneridae</taxon>
        <taxon>Pentapetalae</taxon>
        <taxon>asterids</taxon>
        <taxon>campanulids</taxon>
        <taxon>Aquifoliales</taxon>
        <taxon>Aquifoliaceae</taxon>
        <taxon>Ilex</taxon>
    </lineage>
</organism>
<feature type="active site" evidence="2">
    <location>
        <position position="173"/>
    </location>
</feature>
<name>A0ABC8UK39_9AQUA</name>
<dbReference type="PANTHER" id="PTHR23024:SF479">
    <property type="entry name" value="CARBOXYLESTERASE 2-RELATED"/>
    <property type="match status" value="1"/>
</dbReference>
<feature type="domain" description="Alpha/beta hydrolase fold-3" evidence="3">
    <location>
        <begin position="84"/>
        <end position="291"/>
    </location>
</feature>
<dbReference type="SUPFAM" id="SSF53474">
    <property type="entry name" value="alpha/beta-Hydrolases"/>
    <property type="match status" value="1"/>
</dbReference>
<dbReference type="AlphaFoldDB" id="A0ABC8UK39"/>
<protein>
    <recommendedName>
        <fullName evidence="3">Alpha/beta hydrolase fold-3 domain-containing protein</fullName>
    </recommendedName>
</protein>
<feature type="non-terminal residue" evidence="4">
    <location>
        <position position="1"/>
    </location>
</feature>
<dbReference type="InterPro" id="IPR029058">
    <property type="entry name" value="AB_hydrolase_fold"/>
</dbReference>
<evidence type="ECO:0000256" key="1">
    <source>
        <dbReference type="ARBA" id="ARBA00010515"/>
    </source>
</evidence>
<comment type="similarity">
    <text evidence="1">Belongs to the 'GDXG' lipolytic enzyme family.</text>
</comment>
<dbReference type="EMBL" id="CAUOFW020007969">
    <property type="protein sequence ID" value="CAK9181264.1"/>
    <property type="molecule type" value="Genomic_DNA"/>
</dbReference>
<reference evidence="4 5" key="1">
    <citation type="submission" date="2024-02" db="EMBL/GenBank/DDBJ databases">
        <authorList>
            <person name="Vignale AGUSTIN F."/>
            <person name="Sosa J E."/>
            <person name="Modenutti C."/>
        </authorList>
    </citation>
    <scope>NUCLEOTIDE SEQUENCE [LARGE SCALE GENOMIC DNA]</scope>
</reference>
<dbReference type="Pfam" id="PF07859">
    <property type="entry name" value="Abhydrolase_3"/>
    <property type="match status" value="1"/>
</dbReference>
<evidence type="ECO:0000313" key="4">
    <source>
        <dbReference type="EMBL" id="CAK9181264.1"/>
    </source>
</evidence>
<dbReference type="InterPro" id="IPR050466">
    <property type="entry name" value="Carboxylest/Gibb_receptor"/>
</dbReference>
<keyword evidence="5" id="KW-1185">Reference proteome</keyword>
<dbReference type="Proteomes" id="UP001642360">
    <property type="component" value="Unassembled WGS sequence"/>
</dbReference>
<proteinExistence type="inferred from homology"/>
<dbReference type="PROSITE" id="PS01174">
    <property type="entry name" value="LIPASE_GDXG_SER"/>
    <property type="match status" value="1"/>
</dbReference>
<accession>A0ABC8UK39</accession>